<evidence type="ECO:0000259" key="4">
    <source>
        <dbReference type="Pfam" id="PF13485"/>
    </source>
</evidence>
<evidence type="ECO:0000256" key="3">
    <source>
        <dbReference type="PROSITE-ProRule" id="PRU00339"/>
    </source>
</evidence>
<keyword evidence="2 3" id="KW-0802">TPR repeat</keyword>
<dbReference type="OrthoDB" id="9787613at2"/>
<dbReference type="STRING" id="474950.SAMN05421771_1276"/>
<dbReference type="Proteomes" id="UP000199024">
    <property type="component" value="Unassembled WGS sequence"/>
</dbReference>
<dbReference type="InterPro" id="IPR011990">
    <property type="entry name" value="TPR-like_helical_dom_sf"/>
</dbReference>
<dbReference type="SMART" id="SM00028">
    <property type="entry name" value="TPR"/>
    <property type="match status" value="6"/>
</dbReference>
<proteinExistence type="predicted"/>
<evidence type="ECO:0000256" key="1">
    <source>
        <dbReference type="ARBA" id="ARBA00022737"/>
    </source>
</evidence>
<feature type="repeat" description="TPR" evidence="3">
    <location>
        <begin position="209"/>
        <end position="242"/>
    </location>
</feature>
<name>A0A1I6LU90_9BACT</name>
<keyword evidence="1" id="KW-0677">Repeat</keyword>
<dbReference type="InterPro" id="IPR019734">
    <property type="entry name" value="TPR_rpt"/>
</dbReference>
<dbReference type="InterPro" id="IPR051012">
    <property type="entry name" value="CellSynth/LPSAsmb/PSIAsmb"/>
</dbReference>
<dbReference type="Pfam" id="PF13181">
    <property type="entry name" value="TPR_8"/>
    <property type="match status" value="1"/>
</dbReference>
<keyword evidence="6" id="KW-1185">Reference proteome</keyword>
<protein>
    <submittedName>
        <fullName evidence="5">Tfp pilus assembly protein PilF</fullName>
    </submittedName>
</protein>
<reference evidence="5 6" key="1">
    <citation type="submission" date="2016-10" db="EMBL/GenBank/DDBJ databases">
        <authorList>
            <person name="de Groot N.N."/>
        </authorList>
    </citation>
    <scope>NUCLEOTIDE SEQUENCE [LARGE SCALE GENOMIC DNA]</scope>
    <source>
        <strain evidence="5 6">DSM 21001</strain>
    </source>
</reference>
<dbReference type="Gene3D" id="1.25.40.10">
    <property type="entry name" value="Tetratricopeptide repeat domain"/>
    <property type="match status" value="5"/>
</dbReference>
<dbReference type="RefSeq" id="WP_089837653.1">
    <property type="nucleotide sequence ID" value="NZ_FOZL01000001.1"/>
</dbReference>
<gene>
    <name evidence="5" type="ORF">SAMN05421771_1276</name>
</gene>
<evidence type="ECO:0000313" key="6">
    <source>
        <dbReference type="Proteomes" id="UP000199024"/>
    </source>
</evidence>
<dbReference type="InterPro" id="IPR039568">
    <property type="entry name" value="Peptidase_MA-like_dom"/>
</dbReference>
<evidence type="ECO:0000256" key="2">
    <source>
        <dbReference type="ARBA" id="ARBA00022803"/>
    </source>
</evidence>
<evidence type="ECO:0000313" key="5">
    <source>
        <dbReference type="EMBL" id="SFS06978.1"/>
    </source>
</evidence>
<dbReference type="PROSITE" id="PS50005">
    <property type="entry name" value="TPR"/>
    <property type="match status" value="3"/>
</dbReference>
<feature type="domain" description="Peptidase MA-like" evidence="4">
    <location>
        <begin position="336"/>
        <end position="495"/>
    </location>
</feature>
<organism evidence="5 6">
    <name type="scientific">Granulicella pectinivorans</name>
    <dbReference type="NCBI Taxonomy" id="474950"/>
    <lineage>
        <taxon>Bacteria</taxon>
        <taxon>Pseudomonadati</taxon>
        <taxon>Acidobacteriota</taxon>
        <taxon>Terriglobia</taxon>
        <taxon>Terriglobales</taxon>
        <taxon>Acidobacteriaceae</taxon>
        <taxon>Granulicella</taxon>
    </lineage>
</organism>
<sequence>MSFVLHLALLLLAAPAPEHCRDLKKHGQDAEATRCFQSLTSASDPAIRAEGFWGLREWEQANESFRQALAEQPGNANIRVRWGLLLHERFNNKDADDLFHEALKLDPNNGRAYLGMAIVSADGFDSKAEEYSAKALALDPKLAEAHELRANLLLANAKPQEALEEADKALAIASDSLEALAVHAAADILADRDPSVWFARIKAVDPHDGESYALVGYHLVLNRRYNEGVAYYRKAVAADPDLWAAQSQLGINLMRLGQQDEPLKLLASSYEHGQRDAATVNSLRLLDSYKNFVTLQDATTILRLSKNEVALLQPYFQPELHKAIDTYQRKYQLTLPAPVQLEVYPDHEDFAVRTMGMPGLGALGVTFGEVVAMDSPSGRKPGDFNWGATMWHELSHVFILQATNHRVSRWFTEGLAVHEEGQAHAEWSNRLTPDVLVAIRDRKLLPVSQMDQGFLFPEYPSQVIVSYFQGGSICDYIAQRWGEGKLLDMVHSFAALKPTPQVIEEELKLTPAEFDKAYMQWLDKQVGDRAKNFDTWRKGLKALAAVKDDDITLETAPNVIAMYPEYVGDANAYEMLAAAQLARNNKPAAIKTLAAYATMGGESPEALARLAALEEEQGDKAAAARTLESINYIYPEDESLHRHLGELDLALAHNEDAVREFAAVVALKPLDQATAHYELAEAYLAAGNKDKAEESVLAALEAAPGFRPAQKLFVQLKQK</sequence>
<dbReference type="SUPFAM" id="SSF48452">
    <property type="entry name" value="TPR-like"/>
    <property type="match status" value="2"/>
</dbReference>
<dbReference type="PANTHER" id="PTHR45586">
    <property type="entry name" value="TPR REPEAT-CONTAINING PROTEIN PA4667"/>
    <property type="match status" value="1"/>
</dbReference>
<feature type="repeat" description="TPR" evidence="3">
    <location>
        <begin position="673"/>
        <end position="706"/>
    </location>
</feature>
<accession>A0A1I6LU90</accession>
<dbReference type="Pfam" id="PF13485">
    <property type="entry name" value="Peptidase_MA_2"/>
    <property type="match status" value="1"/>
</dbReference>
<dbReference type="Pfam" id="PF13432">
    <property type="entry name" value="TPR_16"/>
    <property type="match status" value="2"/>
</dbReference>
<feature type="repeat" description="TPR" evidence="3">
    <location>
        <begin position="76"/>
        <end position="109"/>
    </location>
</feature>
<dbReference type="AlphaFoldDB" id="A0A1I6LU90"/>
<dbReference type="EMBL" id="FOZL01000001">
    <property type="protein sequence ID" value="SFS06978.1"/>
    <property type="molecule type" value="Genomic_DNA"/>
</dbReference>
<dbReference type="PANTHER" id="PTHR45586:SF1">
    <property type="entry name" value="LIPOPOLYSACCHARIDE ASSEMBLY PROTEIN B"/>
    <property type="match status" value="1"/>
</dbReference>